<dbReference type="Pfam" id="PF02310">
    <property type="entry name" value="B12-binding"/>
    <property type="match status" value="1"/>
</dbReference>
<gene>
    <name evidence="2" type="ORF">JF290_01025</name>
</gene>
<protein>
    <submittedName>
        <fullName evidence="2">Cobalamin B12-binding domain-containing protein</fullName>
    </submittedName>
</protein>
<evidence type="ECO:0000313" key="3">
    <source>
        <dbReference type="Proteomes" id="UP000619079"/>
    </source>
</evidence>
<dbReference type="Proteomes" id="UP000619079">
    <property type="component" value="Unassembled WGS sequence"/>
</dbReference>
<dbReference type="PROSITE" id="PS51332">
    <property type="entry name" value="B12_BINDING"/>
    <property type="match status" value="1"/>
</dbReference>
<dbReference type="AlphaFoldDB" id="A0A8J7LQ16"/>
<dbReference type="GO" id="GO:0046872">
    <property type="term" value="F:metal ion binding"/>
    <property type="evidence" value="ECO:0007669"/>
    <property type="project" value="InterPro"/>
</dbReference>
<organism evidence="2 3">
    <name type="scientific">Sedimentitalea arenosa</name>
    <dbReference type="NCBI Taxonomy" id="2798803"/>
    <lineage>
        <taxon>Bacteria</taxon>
        <taxon>Pseudomonadati</taxon>
        <taxon>Pseudomonadota</taxon>
        <taxon>Alphaproteobacteria</taxon>
        <taxon>Rhodobacterales</taxon>
        <taxon>Paracoccaceae</taxon>
        <taxon>Sedimentitalea</taxon>
    </lineage>
</organism>
<feature type="domain" description="B12-binding" evidence="1">
    <location>
        <begin position="130"/>
        <end position="257"/>
    </location>
</feature>
<sequence length="259" mass="28284">MARSPKDPFLSGVDDKRVDALARRVISALRNRPPRELRDRIRDATDWLVETVLSKDIFIAEDARAELMSRNLLPADIMDHCIADAARELGERWTKDVATFSQVSLGSARLHGLCKHFAVDWEPSRNLRPNGSVLIAVCDREDHLIGPVILADQLRRAGYSVHLMVRATPEKLLSKLTSEPFSTVLISCSGLGSLTDAASAVKLVRRKLSKVPRLVLGGPVLDHAEDLLETTGVDLVTNSIAAAVAVPDDFPQSAAVADK</sequence>
<dbReference type="InterPro" id="IPR006158">
    <property type="entry name" value="Cobalamin-bd"/>
</dbReference>
<comment type="caution">
    <text evidence="2">The sequence shown here is derived from an EMBL/GenBank/DDBJ whole genome shotgun (WGS) entry which is preliminary data.</text>
</comment>
<dbReference type="SUPFAM" id="SSF52242">
    <property type="entry name" value="Cobalamin (vitamin B12)-binding domain"/>
    <property type="match status" value="1"/>
</dbReference>
<keyword evidence="3" id="KW-1185">Reference proteome</keyword>
<evidence type="ECO:0000313" key="2">
    <source>
        <dbReference type="EMBL" id="MBJ6370093.1"/>
    </source>
</evidence>
<evidence type="ECO:0000259" key="1">
    <source>
        <dbReference type="PROSITE" id="PS51332"/>
    </source>
</evidence>
<dbReference type="GO" id="GO:0031419">
    <property type="term" value="F:cobalamin binding"/>
    <property type="evidence" value="ECO:0007669"/>
    <property type="project" value="InterPro"/>
</dbReference>
<dbReference type="RefSeq" id="WP_199022852.1">
    <property type="nucleotide sequence ID" value="NZ_JAELVR010000001.1"/>
</dbReference>
<dbReference type="InterPro" id="IPR036724">
    <property type="entry name" value="Cobalamin-bd_sf"/>
</dbReference>
<accession>A0A8J7LQ16</accession>
<reference evidence="2" key="1">
    <citation type="submission" date="2020-12" db="EMBL/GenBank/DDBJ databases">
        <title>Sedimentitalea sp. nov., isolated from sand in Incheon.</title>
        <authorList>
            <person name="Kim W."/>
        </authorList>
    </citation>
    <scope>NUCLEOTIDE SEQUENCE</scope>
    <source>
        <strain evidence="2">CAU 1593</strain>
    </source>
</reference>
<dbReference type="Gene3D" id="3.40.50.280">
    <property type="entry name" value="Cobalamin-binding domain"/>
    <property type="match status" value="1"/>
</dbReference>
<name>A0A8J7LQ16_9RHOB</name>
<dbReference type="EMBL" id="JAELVR010000001">
    <property type="protein sequence ID" value="MBJ6370093.1"/>
    <property type="molecule type" value="Genomic_DNA"/>
</dbReference>
<proteinExistence type="predicted"/>